<evidence type="ECO:0000313" key="3">
    <source>
        <dbReference type="Proteomes" id="UP000625711"/>
    </source>
</evidence>
<name>A0A834IX38_RHYFE</name>
<sequence>MLLRGIHFLANNQLKFINSSEQCSKNTDRHCSDTACLRRRSLDDFSAFLTTTDTIFPSNLVERVLLRDMDAGFQGRSGSCRLERSDQDDDMD</sequence>
<dbReference type="Proteomes" id="UP000625711">
    <property type="component" value="Unassembled WGS sequence"/>
</dbReference>
<accession>A0A834IX38</accession>
<proteinExistence type="predicted"/>
<gene>
    <name evidence="2" type="ORF">GWI33_010571</name>
</gene>
<protein>
    <submittedName>
        <fullName evidence="2">Uncharacterized protein</fullName>
    </submittedName>
</protein>
<dbReference type="EMBL" id="JAACXV010000053">
    <property type="protein sequence ID" value="KAF7285473.1"/>
    <property type="molecule type" value="Genomic_DNA"/>
</dbReference>
<feature type="region of interest" description="Disordered" evidence="1">
    <location>
        <begin position="73"/>
        <end position="92"/>
    </location>
</feature>
<evidence type="ECO:0000256" key="1">
    <source>
        <dbReference type="SAM" id="MobiDB-lite"/>
    </source>
</evidence>
<evidence type="ECO:0000313" key="2">
    <source>
        <dbReference type="EMBL" id="KAF7285473.1"/>
    </source>
</evidence>
<keyword evidence="3" id="KW-1185">Reference proteome</keyword>
<reference evidence="2" key="1">
    <citation type="submission" date="2020-08" db="EMBL/GenBank/DDBJ databases">
        <title>Genome sequencing and assembly of the red palm weevil Rhynchophorus ferrugineus.</title>
        <authorList>
            <person name="Dias G.B."/>
            <person name="Bergman C.M."/>
            <person name="Manee M."/>
        </authorList>
    </citation>
    <scope>NUCLEOTIDE SEQUENCE</scope>
    <source>
        <strain evidence="2">AA-2017</strain>
        <tissue evidence="2">Whole larva</tissue>
    </source>
</reference>
<comment type="caution">
    <text evidence="2">The sequence shown here is derived from an EMBL/GenBank/DDBJ whole genome shotgun (WGS) entry which is preliminary data.</text>
</comment>
<organism evidence="2 3">
    <name type="scientific">Rhynchophorus ferrugineus</name>
    <name type="common">Red palm weevil</name>
    <name type="synonym">Curculio ferrugineus</name>
    <dbReference type="NCBI Taxonomy" id="354439"/>
    <lineage>
        <taxon>Eukaryota</taxon>
        <taxon>Metazoa</taxon>
        <taxon>Ecdysozoa</taxon>
        <taxon>Arthropoda</taxon>
        <taxon>Hexapoda</taxon>
        <taxon>Insecta</taxon>
        <taxon>Pterygota</taxon>
        <taxon>Neoptera</taxon>
        <taxon>Endopterygota</taxon>
        <taxon>Coleoptera</taxon>
        <taxon>Polyphaga</taxon>
        <taxon>Cucujiformia</taxon>
        <taxon>Curculionidae</taxon>
        <taxon>Dryophthorinae</taxon>
        <taxon>Rhynchophorus</taxon>
    </lineage>
</organism>
<dbReference type="AlphaFoldDB" id="A0A834IX38"/>